<comment type="caution">
    <text evidence="1">The sequence shown here is derived from an EMBL/GenBank/DDBJ whole genome shotgun (WGS) entry which is preliminary data.</text>
</comment>
<dbReference type="SUPFAM" id="SSF49344">
    <property type="entry name" value="CBD9-like"/>
    <property type="match status" value="1"/>
</dbReference>
<evidence type="ECO:0000313" key="2">
    <source>
        <dbReference type="Proteomes" id="UP000271125"/>
    </source>
</evidence>
<protein>
    <recommendedName>
        <fullName evidence="3">Carbohydrate-binding domain-containing protein</fullName>
    </recommendedName>
</protein>
<sequence length="625" mass="72633">MDSLLQKEPKWGEVGTERTKFYAVYDKKAIYFAVICDDEDINGIKATANERDSRTVEEDDYVYIFLDTFGDGINGYGFYVTPIGIQKDLKLGNGGSILYPEWDGKWESWASIDSDRWSVEIEIPFSEINYKQGLWKFQFARYIARKQELDMACLANSLFESSKTLNVRLENFKPLKEICTINFTPYGLIKKKVDSNISIGANLALKIKKTHRFVLAANMDYAEIESDMDYIDLDLLPLYRSEKRPFFLEGGEHLIDYLGLSYTRAITNILYGAKYFGRIDNISLSSFVVQDTIEKRNYFLLRPEFQIYKGIQLGGLATYTTCLADTTNRVLGVDVSANFPGEIHINCQCAFSNLEDNSKKMDGSAYYIGGWRILSQGFGLLSYYKKYESDFSALMGLPMSGFEQFFIRPQYIFCVNNSFLRSTKFSFQYRNWKLDNEPYIEEICPSFKIKFQNNWAITPYLLWGKMKLGDREMHNRYCILDVKYTPGGWNQIDFGCMYGDYLGFRMTYPYIILQIKLNKKLEWALDFENQILASKDSTKKNLIITFRGGTQIIGNFGLRHFIQWSDITHKVESNILFKYDFSTFSHIYLGVNNTLPVEEGGFQELFNLDKYTILFKLAYRFSYKI</sequence>
<dbReference type="AlphaFoldDB" id="A0A660SAV7"/>
<accession>A0A660SAV7</accession>
<name>A0A660SAV7_UNCT6</name>
<organism evidence="1 2">
    <name type="scientific">candidate division TA06 bacterium</name>
    <dbReference type="NCBI Taxonomy" id="2250710"/>
    <lineage>
        <taxon>Bacteria</taxon>
        <taxon>Bacteria division TA06</taxon>
    </lineage>
</organism>
<reference evidence="1 2" key="1">
    <citation type="submission" date="2018-06" db="EMBL/GenBank/DDBJ databases">
        <title>Extensive metabolic versatility and redundancy in microbially diverse, dynamic hydrothermal sediments.</title>
        <authorList>
            <person name="Dombrowski N."/>
            <person name="Teske A."/>
            <person name="Baker B.J."/>
        </authorList>
    </citation>
    <scope>NUCLEOTIDE SEQUENCE [LARGE SCALE GENOMIC DNA]</scope>
    <source>
        <strain evidence="1">B10_G13</strain>
    </source>
</reference>
<dbReference type="Proteomes" id="UP000271125">
    <property type="component" value="Unassembled WGS sequence"/>
</dbReference>
<dbReference type="Gene3D" id="2.60.40.1190">
    <property type="match status" value="1"/>
</dbReference>
<gene>
    <name evidence="1" type="ORF">DRP43_06250</name>
</gene>
<evidence type="ECO:0008006" key="3">
    <source>
        <dbReference type="Google" id="ProtNLM"/>
    </source>
</evidence>
<dbReference type="CDD" id="cd09618">
    <property type="entry name" value="CBM9_like_2"/>
    <property type="match status" value="1"/>
</dbReference>
<proteinExistence type="predicted"/>
<evidence type="ECO:0000313" key="1">
    <source>
        <dbReference type="EMBL" id="RKX67817.1"/>
    </source>
</evidence>
<dbReference type="EMBL" id="QNBD01000321">
    <property type="protein sequence ID" value="RKX67817.1"/>
    <property type="molecule type" value="Genomic_DNA"/>
</dbReference>